<organism evidence="2 3">
    <name type="scientific">Candidatus Magasanikbacteria bacterium RIFCSPHIGHO2_01_FULL_33_34</name>
    <dbReference type="NCBI Taxonomy" id="1798671"/>
    <lineage>
        <taxon>Bacteria</taxon>
        <taxon>Candidatus Magasanikiibacteriota</taxon>
    </lineage>
</organism>
<evidence type="ECO:0000313" key="2">
    <source>
        <dbReference type="EMBL" id="OGH59376.1"/>
    </source>
</evidence>
<sequence>MNNEIALFSPIFNEQETLGEILARIPVKIDGVKTRLYIVDDGSEDRSAEIAREFTDNVIVLPHNMGVGAATKVGLQKIVQDGNASHVIKFDADGQHDIELIPRVYRLLSHHDVVTCSRFHPESDQSSTPLDRLILNITFSSVFKAITGVALSDVRTGFMGFRIEHVELVAPHLIVERYGIPIELLLRVWNGRADVSFYEIPHPAMYYEDISQKLNHRYSTETLDAKSRRVSDAYNAVLRVVDDMNLDIRGEMFMNNGFGLINSSKGEKQMIAV</sequence>
<gene>
    <name evidence="2" type="ORF">A2725_00930</name>
</gene>
<dbReference type="SUPFAM" id="SSF53448">
    <property type="entry name" value="Nucleotide-diphospho-sugar transferases"/>
    <property type="match status" value="1"/>
</dbReference>
<comment type="caution">
    <text evidence="2">The sequence shown here is derived from an EMBL/GenBank/DDBJ whole genome shotgun (WGS) entry which is preliminary data.</text>
</comment>
<reference evidence="2 3" key="1">
    <citation type="journal article" date="2016" name="Nat. Commun.">
        <title>Thousands of microbial genomes shed light on interconnected biogeochemical processes in an aquifer system.</title>
        <authorList>
            <person name="Anantharaman K."/>
            <person name="Brown C.T."/>
            <person name="Hug L.A."/>
            <person name="Sharon I."/>
            <person name="Castelle C.J."/>
            <person name="Probst A.J."/>
            <person name="Thomas B.C."/>
            <person name="Singh A."/>
            <person name="Wilkins M.J."/>
            <person name="Karaoz U."/>
            <person name="Brodie E.L."/>
            <person name="Williams K.H."/>
            <person name="Hubbard S.S."/>
            <person name="Banfield J.F."/>
        </authorList>
    </citation>
    <scope>NUCLEOTIDE SEQUENCE [LARGE SCALE GENOMIC DNA]</scope>
</reference>
<evidence type="ECO:0000313" key="3">
    <source>
        <dbReference type="Proteomes" id="UP000177067"/>
    </source>
</evidence>
<dbReference type="InterPro" id="IPR050256">
    <property type="entry name" value="Glycosyltransferase_2"/>
</dbReference>
<dbReference type="Pfam" id="PF00535">
    <property type="entry name" value="Glycos_transf_2"/>
    <property type="match status" value="1"/>
</dbReference>
<dbReference type="Proteomes" id="UP000177067">
    <property type="component" value="Unassembled WGS sequence"/>
</dbReference>
<dbReference type="InterPro" id="IPR029044">
    <property type="entry name" value="Nucleotide-diphossugar_trans"/>
</dbReference>
<dbReference type="PANTHER" id="PTHR48090:SF7">
    <property type="entry name" value="RFBJ PROTEIN"/>
    <property type="match status" value="1"/>
</dbReference>
<dbReference type="EMBL" id="MFPS01000007">
    <property type="protein sequence ID" value="OGH59376.1"/>
    <property type="molecule type" value="Genomic_DNA"/>
</dbReference>
<dbReference type="PANTHER" id="PTHR48090">
    <property type="entry name" value="UNDECAPRENYL-PHOSPHATE 4-DEOXY-4-FORMAMIDO-L-ARABINOSE TRANSFERASE-RELATED"/>
    <property type="match status" value="1"/>
</dbReference>
<feature type="domain" description="Glycosyltransferase 2-like" evidence="1">
    <location>
        <begin position="10"/>
        <end position="160"/>
    </location>
</feature>
<name>A0A1F6LJ68_9BACT</name>
<dbReference type="Gene3D" id="3.90.550.10">
    <property type="entry name" value="Spore Coat Polysaccharide Biosynthesis Protein SpsA, Chain A"/>
    <property type="match status" value="1"/>
</dbReference>
<protein>
    <recommendedName>
        <fullName evidence="1">Glycosyltransferase 2-like domain-containing protein</fullName>
    </recommendedName>
</protein>
<dbReference type="AlphaFoldDB" id="A0A1F6LJ68"/>
<dbReference type="CDD" id="cd04179">
    <property type="entry name" value="DPM_DPG-synthase_like"/>
    <property type="match status" value="1"/>
</dbReference>
<proteinExistence type="predicted"/>
<accession>A0A1F6LJ68</accession>
<evidence type="ECO:0000259" key="1">
    <source>
        <dbReference type="Pfam" id="PF00535"/>
    </source>
</evidence>
<dbReference type="InterPro" id="IPR001173">
    <property type="entry name" value="Glyco_trans_2-like"/>
</dbReference>